<evidence type="ECO:0000256" key="7">
    <source>
        <dbReference type="ARBA" id="ARBA00022679"/>
    </source>
</evidence>
<keyword evidence="8" id="KW-0479">Metal-binding</keyword>
<evidence type="ECO:0000256" key="6">
    <source>
        <dbReference type="ARBA" id="ARBA00022664"/>
    </source>
</evidence>
<feature type="region of interest" description="Disordered" evidence="16">
    <location>
        <begin position="506"/>
        <end position="564"/>
    </location>
</feature>
<evidence type="ECO:0000256" key="8">
    <source>
        <dbReference type="ARBA" id="ARBA00022723"/>
    </source>
</evidence>
<evidence type="ECO:0000256" key="15">
    <source>
        <dbReference type="ARBA" id="ARBA00048830"/>
    </source>
</evidence>
<evidence type="ECO:0000256" key="1">
    <source>
        <dbReference type="ARBA" id="ARBA00001936"/>
    </source>
</evidence>
<feature type="region of interest" description="Disordered" evidence="16">
    <location>
        <begin position="667"/>
        <end position="698"/>
    </location>
</feature>
<dbReference type="FunFam" id="1.10.1410.10:FF:000001">
    <property type="entry name" value="Putative poly(A) polymerase gamma"/>
    <property type="match status" value="1"/>
</dbReference>
<dbReference type="SUPFAM" id="SSF81301">
    <property type="entry name" value="Nucleotidyltransferase"/>
    <property type="match status" value="1"/>
</dbReference>
<keyword evidence="10" id="KW-0067">ATP-binding</keyword>
<dbReference type="InterPro" id="IPR007012">
    <property type="entry name" value="PolA_pol_cen_dom"/>
</dbReference>
<dbReference type="GeneTree" id="ENSGT00940000156467"/>
<feature type="domain" description="Poly(A) polymerase nucleotidyltransferase" evidence="19">
    <location>
        <begin position="20"/>
        <end position="213"/>
    </location>
</feature>
<dbReference type="GO" id="GO:0005524">
    <property type="term" value="F:ATP binding"/>
    <property type="evidence" value="ECO:0007669"/>
    <property type="project" value="UniProtKB-KW"/>
</dbReference>
<evidence type="ECO:0000256" key="16">
    <source>
        <dbReference type="SAM" id="MobiDB-lite"/>
    </source>
</evidence>
<evidence type="ECO:0000313" key="20">
    <source>
        <dbReference type="Ensembl" id="ENSSBOP00000019245.1"/>
    </source>
</evidence>
<dbReference type="PANTHER" id="PTHR10682:SF6">
    <property type="entry name" value="POLY(A) POLYMERASE GAMMA"/>
    <property type="match status" value="1"/>
</dbReference>
<dbReference type="GO" id="GO:0003723">
    <property type="term" value="F:RNA binding"/>
    <property type="evidence" value="ECO:0007669"/>
    <property type="project" value="UniProtKB-KW"/>
</dbReference>
<dbReference type="SUPFAM" id="SSF55003">
    <property type="entry name" value="PAP/Archaeal CCA-adding enzyme, C-terminal domain"/>
    <property type="match status" value="1"/>
</dbReference>
<evidence type="ECO:0000259" key="19">
    <source>
        <dbReference type="Pfam" id="PF20750"/>
    </source>
</evidence>
<evidence type="ECO:0000259" key="18">
    <source>
        <dbReference type="Pfam" id="PF04928"/>
    </source>
</evidence>
<organism evidence="20 21">
    <name type="scientific">Saimiri boliviensis boliviensis</name>
    <name type="common">Bolivian squirrel monkey</name>
    <dbReference type="NCBI Taxonomy" id="39432"/>
    <lineage>
        <taxon>Eukaryota</taxon>
        <taxon>Metazoa</taxon>
        <taxon>Chordata</taxon>
        <taxon>Craniata</taxon>
        <taxon>Vertebrata</taxon>
        <taxon>Euteleostomi</taxon>
        <taxon>Mammalia</taxon>
        <taxon>Eutheria</taxon>
        <taxon>Euarchontoglires</taxon>
        <taxon>Primates</taxon>
        <taxon>Haplorrhini</taxon>
        <taxon>Platyrrhini</taxon>
        <taxon>Cebidae</taxon>
        <taxon>Saimiriinae</taxon>
        <taxon>Saimiri</taxon>
    </lineage>
</organism>
<comment type="cofactor">
    <cofactor evidence="1">
        <name>Mn(2+)</name>
        <dbReference type="ChEBI" id="CHEBI:29035"/>
    </cofactor>
</comment>
<evidence type="ECO:0000313" key="21">
    <source>
        <dbReference type="Proteomes" id="UP000233220"/>
    </source>
</evidence>
<protein>
    <recommendedName>
        <fullName evidence="5">polynucleotide adenylyltransferase</fullName>
        <ecNumber evidence="5">2.7.7.19</ecNumber>
    </recommendedName>
</protein>
<evidence type="ECO:0000256" key="5">
    <source>
        <dbReference type="ARBA" id="ARBA00012388"/>
    </source>
</evidence>
<dbReference type="Pfam" id="PF04926">
    <property type="entry name" value="PAP_RNA-bind"/>
    <property type="match status" value="1"/>
</dbReference>
<dbReference type="PROSITE" id="PS51257">
    <property type="entry name" value="PROKAR_LIPOPROTEIN"/>
    <property type="match status" value="1"/>
</dbReference>
<evidence type="ECO:0000256" key="9">
    <source>
        <dbReference type="ARBA" id="ARBA00022741"/>
    </source>
</evidence>
<dbReference type="GO" id="GO:0005634">
    <property type="term" value="C:nucleus"/>
    <property type="evidence" value="ECO:0007669"/>
    <property type="project" value="UniProtKB-SubCell"/>
</dbReference>
<dbReference type="OMA" id="WEGWIES"/>
<feature type="compositionally biased region" description="Polar residues" evidence="16">
    <location>
        <begin position="539"/>
        <end position="555"/>
    </location>
</feature>
<name>A0A2K6TI01_SAIBB</name>
<comment type="cofactor">
    <cofactor evidence="2">
        <name>Mg(2+)</name>
        <dbReference type="ChEBI" id="CHEBI:18420"/>
    </cofactor>
</comment>
<dbReference type="Gene3D" id="3.30.460.10">
    <property type="entry name" value="Beta Polymerase, domain 2"/>
    <property type="match status" value="1"/>
</dbReference>
<feature type="domain" description="Poly(A) polymerase RNA-binding" evidence="17">
    <location>
        <begin position="365"/>
        <end position="430"/>
    </location>
</feature>
<reference evidence="20" key="2">
    <citation type="submission" date="2025-09" db="UniProtKB">
        <authorList>
            <consortium name="Ensembl"/>
        </authorList>
    </citation>
    <scope>IDENTIFICATION</scope>
</reference>
<evidence type="ECO:0000256" key="11">
    <source>
        <dbReference type="ARBA" id="ARBA00022842"/>
    </source>
</evidence>
<dbReference type="InterPro" id="IPR048840">
    <property type="entry name" value="PolA_pol_NTPase"/>
</dbReference>
<evidence type="ECO:0000259" key="17">
    <source>
        <dbReference type="Pfam" id="PF04926"/>
    </source>
</evidence>
<dbReference type="Gene3D" id="3.30.70.590">
    <property type="entry name" value="Poly(A) polymerase predicted RNA binding domain"/>
    <property type="match status" value="1"/>
</dbReference>
<comment type="similarity">
    <text evidence="4">Belongs to the poly(A) polymerase family.</text>
</comment>
<dbReference type="InterPro" id="IPR007010">
    <property type="entry name" value="PolA_pol_RNA-bd_dom"/>
</dbReference>
<dbReference type="Proteomes" id="UP000233220">
    <property type="component" value="Unplaced"/>
</dbReference>
<reference evidence="20" key="1">
    <citation type="submission" date="2025-08" db="UniProtKB">
        <authorList>
            <consortium name="Ensembl"/>
        </authorList>
    </citation>
    <scope>IDENTIFICATION</scope>
</reference>
<feature type="domain" description="Poly(A) polymerase central" evidence="18">
    <location>
        <begin position="218"/>
        <end position="362"/>
    </location>
</feature>
<dbReference type="SUPFAM" id="SSF81631">
    <property type="entry name" value="PAP/OAS1 substrate-binding domain"/>
    <property type="match status" value="1"/>
</dbReference>
<dbReference type="Gene3D" id="1.10.1410.10">
    <property type="match status" value="1"/>
</dbReference>
<dbReference type="GO" id="GO:0046872">
    <property type="term" value="F:metal ion binding"/>
    <property type="evidence" value="ECO:0007669"/>
    <property type="project" value="UniProtKB-KW"/>
</dbReference>
<dbReference type="GO" id="GO:0006397">
    <property type="term" value="P:mRNA processing"/>
    <property type="evidence" value="ECO:0007669"/>
    <property type="project" value="UniProtKB-KW"/>
</dbReference>
<dbReference type="InterPro" id="IPR011068">
    <property type="entry name" value="NuclTrfase_I-like_C"/>
</dbReference>
<evidence type="ECO:0000256" key="10">
    <source>
        <dbReference type="ARBA" id="ARBA00022840"/>
    </source>
</evidence>
<dbReference type="AlphaFoldDB" id="A0A2K6TI01"/>
<comment type="subcellular location">
    <subcellularLocation>
        <location evidence="3">Nucleus</location>
    </subcellularLocation>
</comment>
<evidence type="ECO:0000256" key="14">
    <source>
        <dbReference type="ARBA" id="ARBA00023242"/>
    </source>
</evidence>
<dbReference type="Ensembl" id="ENSSBOT00000036063.1">
    <property type="protein sequence ID" value="ENSSBOP00000019245.1"/>
    <property type="gene ID" value="ENSSBOG00000026194.1"/>
</dbReference>
<evidence type="ECO:0000256" key="4">
    <source>
        <dbReference type="ARBA" id="ARBA00010912"/>
    </source>
</evidence>
<dbReference type="GO" id="GO:0031123">
    <property type="term" value="P:RNA 3'-end processing"/>
    <property type="evidence" value="ECO:0007669"/>
    <property type="project" value="InterPro"/>
</dbReference>
<evidence type="ECO:0000256" key="3">
    <source>
        <dbReference type="ARBA" id="ARBA00004123"/>
    </source>
</evidence>
<keyword evidence="21" id="KW-1185">Reference proteome</keyword>
<dbReference type="FunFam" id="3.30.460.10:FF:000002">
    <property type="entry name" value="Poly(A) polymerase alpha, putative"/>
    <property type="match status" value="1"/>
</dbReference>
<dbReference type="FunFam" id="3.30.70.590:FF:000001">
    <property type="entry name" value="Putative poly(A) polymerase gamma"/>
    <property type="match status" value="1"/>
</dbReference>
<evidence type="ECO:0000256" key="13">
    <source>
        <dbReference type="ARBA" id="ARBA00023211"/>
    </source>
</evidence>
<dbReference type="PANTHER" id="PTHR10682">
    <property type="entry name" value="POLY A POLYMERASE"/>
    <property type="match status" value="1"/>
</dbReference>
<dbReference type="GO" id="GO:1990817">
    <property type="term" value="F:poly(A) RNA polymerase activity"/>
    <property type="evidence" value="ECO:0007669"/>
    <property type="project" value="UniProtKB-EC"/>
</dbReference>
<proteinExistence type="inferred from homology"/>
<evidence type="ECO:0000256" key="12">
    <source>
        <dbReference type="ARBA" id="ARBA00022884"/>
    </source>
</evidence>
<dbReference type="Pfam" id="PF04928">
    <property type="entry name" value="PAP_central"/>
    <property type="match status" value="1"/>
</dbReference>
<keyword evidence="6" id="KW-0507">mRNA processing</keyword>
<keyword evidence="7" id="KW-0808">Transferase</keyword>
<keyword evidence="14" id="KW-0539">Nucleus</keyword>
<dbReference type="EC" id="2.7.7.19" evidence="5"/>
<dbReference type="Pfam" id="PF20750">
    <property type="entry name" value="PAP_NTPase"/>
    <property type="match status" value="1"/>
</dbReference>
<sequence length="714" mass="80069">MKEMSANTVLDSQRQQKHYGITSPISLACPKEIDHIYTQKLIDAMKPFGVFEDEEELNHRLVVLGKLNNLVKEWISDVSESKNLPPSVVATVGGKIFTFGSYRLGVHTKGADIDALCVAPRHVERSDFFQSFFEKLKHQDGIRNLRAVEDAFVPVIKFEFDGIEIDLVFARLAIQTISDNLDLRDDSRLRSLDIRCIRSLNGCRVTDEILHLVPNKETFRLTLRAVKLWAKRRGIYSNMLGFLGGVSWAMLVARTCQLYPNAAASTLVHKFFLVFSKWEWPNPVLLKQPEESNLNLPVWDPRVNPSDRYHLMPIITPAYPQQNSTYNVSTSTRTVMVEEFKQGLAVTDEILQGKSDWSKLLEPPNFFQKYRHYIVLTASASTEENHLEWVGLVESKIRVLVGNLERNEFITLAHVNPQSFPGSKEHHKDNNYVSMWFLGIIFRRVENAESVNIDLTYDIQSFTDTVYRQANNINMLKEGMKIEATHVKKKQLHHYLPAEILQKKKKQSLSDVSRSSSGLQSKRSSLDSSCLDSSRDTDNGTPFNSPASKSDSPSVGETERNSAEPTAVIVEKPLSVPPAQGLSIPVIGAKIDSTVKAVSPPAVCTIPTVVGRNVIPRITTLHNPAQGQPHLNGMSNITKTVTPKRSHSPSIDGTSKRLKDIEKDAIGGESMPIPTIDTSRTKRLPSKELPDSSSPVPANNIRVIKNSIRLTLNR</sequence>
<evidence type="ECO:0000256" key="2">
    <source>
        <dbReference type="ARBA" id="ARBA00001946"/>
    </source>
</evidence>
<dbReference type="CDD" id="cd05402">
    <property type="entry name" value="NT_PAP_TUTase"/>
    <property type="match status" value="1"/>
</dbReference>
<comment type="catalytic activity">
    <reaction evidence="15">
        <text>RNA(n) + ATP = RNA(n)-3'-adenine ribonucleotide + diphosphate</text>
        <dbReference type="Rhea" id="RHEA:11332"/>
        <dbReference type="Rhea" id="RHEA-COMP:14527"/>
        <dbReference type="Rhea" id="RHEA-COMP:17347"/>
        <dbReference type="ChEBI" id="CHEBI:30616"/>
        <dbReference type="ChEBI" id="CHEBI:33019"/>
        <dbReference type="ChEBI" id="CHEBI:140395"/>
        <dbReference type="ChEBI" id="CHEBI:173115"/>
        <dbReference type="EC" id="2.7.7.19"/>
    </reaction>
</comment>
<keyword evidence="11" id="KW-0460">Magnesium</keyword>
<keyword evidence="13" id="KW-0464">Manganese</keyword>
<keyword evidence="12" id="KW-0694">RNA-binding</keyword>
<keyword evidence="9" id="KW-0547">Nucleotide-binding</keyword>
<gene>
    <name evidence="20" type="primary">PAPOLG</name>
</gene>
<accession>A0A2K6TI01</accession>
<dbReference type="InterPro" id="IPR043519">
    <property type="entry name" value="NT_sf"/>
</dbReference>
<feature type="compositionally biased region" description="Low complexity" evidence="16">
    <location>
        <begin position="509"/>
        <end position="532"/>
    </location>
</feature>